<protein>
    <submittedName>
        <fullName evidence="3">Alpha/beta fold hydrolase</fullName>
    </submittedName>
</protein>
<feature type="domain" description="AB hydrolase-1" evidence="2">
    <location>
        <begin position="176"/>
        <end position="325"/>
    </location>
</feature>
<dbReference type="PANTHER" id="PTHR22946">
    <property type="entry name" value="DIENELACTONE HYDROLASE DOMAIN-CONTAINING PROTEIN-RELATED"/>
    <property type="match status" value="1"/>
</dbReference>
<dbReference type="InterPro" id="IPR029058">
    <property type="entry name" value="AB_hydrolase_fold"/>
</dbReference>
<comment type="similarity">
    <text evidence="1">Belongs to the AB hydrolase superfamily. FUS2 hydrolase family.</text>
</comment>
<dbReference type="Gene3D" id="1.20.1440.110">
    <property type="entry name" value="acylaminoacyl peptidase"/>
    <property type="match status" value="1"/>
</dbReference>
<evidence type="ECO:0000313" key="4">
    <source>
        <dbReference type="Proteomes" id="UP000323380"/>
    </source>
</evidence>
<evidence type="ECO:0000259" key="2">
    <source>
        <dbReference type="Pfam" id="PF12697"/>
    </source>
</evidence>
<dbReference type="InterPro" id="IPR000073">
    <property type="entry name" value="AB_hydrolase_1"/>
</dbReference>
<keyword evidence="3" id="KW-0378">Hydrolase</keyword>
<dbReference type="Proteomes" id="UP000323380">
    <property type="component" value="Unassembled WGS sequence"/>
</dbReference>
<name>A0A5D0NP30_9ACTN</name>
<proteinExistence type="inferred from homology"/>
<organism evidence="3 4">
    <name type="scientific">Actinomadura chibensis</name>
    <dbReference type="NCBI Taxonomy" id="392828"/>
    <lineage>
        <taxon>Bacteria</taxon>
        <taxon>Bacillati</taxon>
        <taxon>Actinomycetota</taxon>
        <taxon>Actinomycetes</taxon>
        <taxon>Streptosporangiales</taxon>
        <taxon>Thermomonosporaceae</taxon>
        <taxon>Actinomadura</taxon>
    </lineage>
</organism>
<dbReference type="AlphaFoldDB" id="A0A5D0NP30"/>
<dbReference type="EMBL" id="VSFG01000002">
    <property type="protein sequence ID" value="TYB46320.1"/>
    <property type="molecule type" value="Genomic_DNA"/>
</dbReference>
<dbReference type="STRING" id="1220554.GCA_001552135_03360"/>
<evidence type="ECO:0000313" key="3">
    <source>
        <dbReference type="EMBL" id="TYB46320.1"/>
    </source>
</evidence>
<dbReference type="InterPro" id="IPR050261">
    <property type="entry name" value="FrsA_esterase"/>
</dbReference>
<evidence type="ECO:0000256" key="1">
    <source>
        <dbReference type="ARBA" id="ARBA00038115"/>
    </source>
</evidence>
<dbReference type="GO" id="GO:0016787">
    <property type="term" value="F:hydrolase activity"/>
    <property type="evidence" value="ECO:0007669"/>
    <property type="project" value="UniProtKB-KW"/>
</dbReference>
<dbReference type="Pfam" id="PF12697">
    <property type="entry name" value="Abhydrolase_6"/>
    <property type="match status" value="1"/>
</dbReference>
<dbReference type="RefSeq" id="WP_067892119.1">
    <property type="nucleotide sequence ID" value="NZ_VSFG01000002.1"/>
</dbReference>
<dbReference type="SUPFAM" id="SSF53474">
    <property type="entry name" value="alpha/beta-Hydrolases"/>
    <property type="match status" value="1"/>
</dbReference>
<dbReference type="Gene3D" id="3.40.50.1820">
    <property type="entry name" value="alpha/beta hydrolase"/>
    <property type="match status" value="1"/>
</dbReference>
<reference evidence="3 4" key="1">
    <citation type="submission" date="2019-08" db="EMBL/GenBank/DDBJ databases">
        <title>Actinomadura sp. nov. CYP1-5 isolated from mountain soil.</title>
        <authorList>
            <person name="Songsumanus A."/>
            <person name="Kuncharoen N."/>
            <person name="Kudo T."/>
            <person name="Yuki M."/>
            <person name="Igarashi Y."/>
            <person name="Tanasupawat S."/>
        </authorList>
    </citation>
    <scope>NUCLEOTIDE SEQUENCE [LARGE SCALE GENOMIC DNA]</scope>
    <source>
        <strain evidence="3 4">JCM 14158</strain>
    </source>
</reference>
<keyword evidence="4" id="KW-1185">Reference proteome</keyword>
<comment type="caution">
    <text evidence="3">The sequence shown here is derived from an EMBL/GenBank/DDBJ whole genome shotgun (WGS) entry which is preliminary data.</text>
</comment>
<accession>A0A5D0NP30</accession>
<sequence length="411" mass="46185">MTVELDTPPNPLVPGADWNSHRFIEDEVMDDQIKAQIGMMYFGMSDLGECLEAVRKIRPEDEESWISAWTSMAERIQERAEAAERRGRRVTACDGYLRAATYWRASLMHYSHHDDPRVRANAISAYRCYDRYLELSDYPGEYVRIPYEDSFLPSYLYRSRAAKGPAPLLIFFQGRDAWPEDTRWVYDGAIRRGYHCLSVQCPGQGLALRVNGLPFRPDWENVVGPIVDVAVHLDGVDPDRIGLMGSSFGGYLAPRAAAFEKRIKTCIANPGVLQWGGSILSHLPGLQEALDEGPEAFNAATAQIAAASSRADWFIRDSMFKHGVATPYELFKELQAYDLTDHAAKIECETLIMDGTEETFQKGQARQLYDLLTCPKDLLVLDASTTAQLHCQNGASAAGAEFTFEWLHDRL</sequence>
<dbReference type="PANTHER" id="PTHR22946:SF12">
    <property type="entry name" value="CONIDIAL PIGMENT BIOSYNTHESIS PROTEIN AYG1 (AFU_ORTHOLOGUE AFUA_2G17550)"/>
    <property type="match status" value="1"/>
</dbReference>
<gene>
    <name evidence="3" type="ORF">FXF69_13695</name>
</gene>